<dbReference type="PANTHER" id="PTHR43280">
    <property type="entry name" value="ARAC-FAMILY TRANSCRIPTIONAL REGULATOR"/>
    <property type="match status" value="1"/>
</dbReference>
<proteinExistence type="predicted"/>
<evidence type="ECO:0000259" key="4">
    <source>
        <dbReference type="PROSITE" id="PS01124"/>
    </source>
</evidence>
<organism evidence="5 6">
    <name type="scientific">Alicyclobacillus fastidiosus</name>
    <dbReference type="NCBI Taxonomy" id="392011"/>
    <lineage>
        <taxon>Bacteria</taxon>
        <taxon>Bacillati</taxon>
        <taxon>Bacillota</taxon>
        <taxon>Bacilli</taxon>
        <taxon>Bacillales</taxon>
        <taxon>Alicyclobacillaceae</taxon>
        <taxon>Alicyclobacillus</taxon>
    </lineage>
</organism>
<accession>A0ABV5A9R3</accession>
<dbReference type="Pfam" id="PF12833">
    <property type="entry name" value="HTH_18"/>
    <property type="match status" value="1"/>
</dbReference>
<dbReference type="SUPFAM" id="SSF46689">
    <property type="entry name" value="Homeodomain-like"/>
    <property type="match status" value="2"/>
</dbReference>
<keyword evidence="2" id="KW-0238">DNA-binding</keyword>
<dbReference type="RefSeq" id="WP_275475846.1">
    <property type="nucleotide sequence ID" value="NZ_CP162940.1"/>
</dbReference>
<dbReference type="InterPro" id="IPR011051">
    <property type="entry name" value="RmlC_Cupin_sf"/>
</dbReference>
<evidence type="ECO:0000313" key="6">
    <source>
        <dbReference type="Proteomes" id="UP001579974"/>
    </source>
</evidence>
<dbReference type="PROSITE" id="PS01124">
    <property type="entry name" value="HTH_ARAC_FAMILY_2"/>
    <property type="match status" value="1"/>
</dbReference>
<evidence type="ECO:0000256" key="2">
    <source>
        <dbReference type="ARBA" id="ARBA00023125"/>
    </source>
</evidence>
<dbReference type="InterPro" id="IPR003313">
    <property type="entry name" value="AraC-bd"/>
</dbReference>
<dbReference type="InterPro" id="IPR014710">
    <property type="entry name" value="RmlC-like_jellyroll"/>
</dbReference>
<dbReference type="SMART" id="SM00342">
    <property type="entry name" value="HTH_ARAC"/>
    <property type="match status" value="1"/>
</dbReference>
<dbReference type="InterPro" id="IPR009057">
    <property type="entry name" value="Homeodomain-like_sf"/>
</dbReference>
<dbReference type="Gene3D" id="2.60.120.10">
    <property type="entry name" value="Jelly Rolls"/>
    <property type="match status" value="1"/>
</dbReference>
<keyword evidence="1" id="KW-0805">Transcription regulation</keyword>
<gene>
    <name evidence="5" type="ORF">KKP3000_001465</name>
</gene>
<dbReference type="EMBL" id="JBDXSU010000001">
    <property type="protein sequence ID" value="MFB5189026.1"/>
    <property type="molecule type" value="Genomic_DNA"/>
</dbReference>
<keyword evidence="3" id="KW-0804">Transcription</keyword>
<dbReference type="SUPFAM" id="SSF51182">
    <property type="entry name" value="RmlC-like cupins"/>
    <property type="match status" value="1"/>
</dbReference>
<comment type="caution">
    <text evidence="5">The sequence shown here is derived from an EMBL/GenBank/DDBJ whole genome shotgun (WGS) entry which is preliminary data.</text>
</comment>
<dbReference type="Gene3D" id="1.10.10.60">
    <property type="entry name" value="Homeodomain-like"/>
    <property type="match status" value="2"/>
</dbReference>
<evidence type="ECO:0000256" key="1">
    <source>
        <dbReference type="ARBA" id="ARBA00023015"/>
    </source>
</evidence>
<name>A0ABV5A9R3_9BACL</name>
<dbReference type="Proteomes" id="UP001579974">
    <property type="component" value="Unassembled WGS sequence"/>
</dbReference>
<keyword evidence="6" id="KW-1185">Reference proteome</keyword>
<protein>
    <submittedName>
        <fullName evidence="5">AraC family transcriptional regulator</fullName>
    </submittedName>
</protein>
<dbReference type="PANTHER" id="PTHR43280:SF2">
    <property type="entry name" value="HTH-TYPE TRANSCRIPTIONAL REGULATOR EXSA"/>
    <property type="match status" value="1"/>
</dbReference>
<dbReference type="Pfam" id="PF02311">
    <property type="entry name" value="AraC_binding"/>
    <property type="match status" value="1"/>
</dbReference>
<reference evidence="5 6" key="1">
    <citation type="journal article" date="2024" name="Int. J. Mol. Sci.">
        <title>Exploration of Alicyclobacillus spp. Genome in Search of Antibiotic Resistance.</title>
        <authorList>
            <person name="Bucka-Kolendo J."/>
            <person name="Kiousi D.E."/>
            <person name="Dekowska A."/>
            <person name="Mikolajczuk-Szczyrba A."/>
            <person name="Karadedos D.M."/>
            <person name="Michael P."/>
            <person name="Galanis A."/>
            <person name="Sokolowska B."/>
        </authorList>
    </citation>
    <scope>NUCLEOTIDE SEQUENCE [LARGE SCALE GENOMIC DNA]</scope>
    <source>
        <strain evidence="5 6">KKP 3000</strain>
    </source>
</reference>
<evidence type="ECO:0000256" key="3">
    <source>
        <dbReference type="ARBA" id="ARBA00023163"/>
    </source>
</evidence>
<feature type="domain" description="HTH araC/xylS-type" evidence="4">
    <location>
        <begin position="175"/>
        <end position="272"/>
    </location>
</feature>
<dbReference type="InterPro" id="IPR018060">
    <property type="entry name" value="HTH_AraC"/>
</dbReference>
<evidence type="ECO:0000313" key="5">
    <source>
        <dbReference type="EMBL" id="MFB5189026.1"/>
    </source>
</evidence>
<sequence>MHERQLRDNQLRVLWIARIDYSRNSGVKPHVHDDFFQFILVTEGAGSIRVQDQSFPCRTGDGFLFEQGVEHSFHYTADTTTLDFKFIVQDELVDFIRTFNVLGPQMVTDTTQFAQLFHLSCANLRTPNTMFPYRIDVGFKSALLSILHSNRGPATHNEIQSPIPQGVSSDHPIVQQMIAYLKEHLQSRVILQEVAGHMGYHPHYLIDLFRAKTGITPIQYLQNIRLEKAMEFLSMTNVPIADVAERVGLTPHYFSRLFHDKIGISPSDYREQTRTVIGKDIILEQDFITDAQPPILSF</sequence>